<dbReference type="PROSITE" id="PS51296">
    <property type="entry name" value="RIESKE"/>
    <property type="match status" value="1"/>
</dbReference>
<dbReference type="OrthoDB" id="25106at2"/>
<evidence type="ECO:0000256" key="1">
    <source>
        <dbReference type="ARBA" id="ARBA00002494"/>
    </source>
</evidence>
<dbReference type="InterPro" id="IPR017941">
    <property type="entry name" value="Rieske_2Fe-2S"/>
</dbReference>
<gene>
    <name evidence="12" type="ORF">SAMN05216252_10784</name>
</gene>
<evidence type="ECO:0000256" key="6">
    <source>
        <dbReference type="ARBA" id="ARBA00023014"/>
    </source>
</evidence>
<dbReference type="GO" id="GO:0051213">
    <property type="term" value="F:dioxygenase activity"/>
    <property type="evidence" value="ECO:0007669"/>
    <property type="project" value="UniProtKB-KW"/>
</dbReference>
<dbReference type="CDD" id="cd03467">
    <property type="entry name" value="Rieske"/>
    <property type="match status" value="1"/>
</dbReference>
<keyword evidence="4" id="KW-0479">Metal-binding</keyword>
<dbReference type="GO" id="GO:0046872">
    <property type="term" value="F:metal ion binding"/>
    <property type="evidence" value="ECO:0007669"/>
    <property type="project" value="UniProtKB-KW"/>
</dbReference>
<dbReference type="InterPro" id="IPR005805">
    <property type="entry name" value="Rieske_Fe-S_prot_C"/>
</dbReference>
<dbReference type="Proteomes" id="UP000198280">
    <property type="component" value="Unassembled WGS sequence"/>
</dbReference>
<dbReference type="GO" id="GO:0016020">
    <property type="term" value="C:membrane"/>
    <property type="evidence" value="ECO:0007669"/>
    <property type="project" value="InterPro"/>
</dbReference>
<proteinExistence type="predicted"/>
<comment type="cofactor">
    <cofactor evidence="9">
        <name>[2Fe-2S] cluster</name>
        <dbReference type="ChEBI" id="CHEBI:190135"/>
    </cofactor>
</comment>
<dbReference type="AlphaFoldDB" id="A0A239FVI0"/>
<evidence type="ECO:0000256" key="2">
    <source>
        <dbReference type="ARBA" id="ARBA00015816"/>
    </source>
</evidence>
<comment type="function">
    <text evidence="1">Iron-sulfur subunit of the cytochrome bc1 complex, an essential component of the respiratory electron transport chain required for ATP synthesis. The bc1 complex catalyzes the oxidation of menaquinol and the reduction of cytochrome c in the respiratory chain. The bc1 complex operates through a Q-cycle mechanism that couples electron transfer to generation of the proton gradient that drives ATP synthesis.</text>
</comment>
<dbReference type="Gene3D" id="2.102.10.10">
    <property type="entry name" value="Rieske [2Fe-2S] iron-sulphur domain"/>
    <property type="match status" value="1"/>
</dbReference>
<dbReference type="FunFam" id="2.102.10.10:FF:000016">
    <property type="entry name" value="Nitrite reductase/ring-hydroxylating ferredoxin subunit"/>
    <property type="match status" value="1"/>
</dbReference>
<feature type="domain" description="Rieske" evidence="11">
    <location>
        <begin position="67"/>
        <end position="159"/>
    </location>
</feature>
<dbReference type="PROSITE" id="PS51318">
    <property type="entry name" value="TAT"/>
    <property type="match status" value="1"/>
</dbReference>
<dbReference type="EMBL" id="FZOF01000007">
    <property type="protein sequence ID" value="SNS60528.1"/>
    <property type="molecule type" value="Genomic_DNA"/>
</dbReference>
<evidence type="ECO:0000256" key="4">
    <source>
        <dbReference type="ARBA" id="ARBA00022723"/>
    </source>
</evidence>
<name>A0A239FVI0_9ACTN</name>
<dbReference type="InterPro" id="IPR006311">
    <property type="entry name" value="TAT_signal"/>
</dbReference>
<keyword evidence="12" id="KW-0223">Dioxygenase</keyword>
<evidence type="ECO:0000313" key="13">
    <source>
        <dbReference type="Proteomes" id="UP000198280"/>
    </source>
</evidence>
<evidence type="ECO:0000256" key="5">
    <source>
        <dbReference type="ARBA" id="ARBA00023004"/>
    </source>
</evidence>
<evidence type="ECO:0000256" key="10">
    <source>
        <dbReference type="SAM" id="MobiDB-lite"/>
    </source>
</evidence>
<dbReference type="SUPFAM" id="SSF50022">
    <property type="entry name" value="ISP domain"/>
    <property type="match status" value="1"/>
</dbReference>
<dbReference type="GO" id="GO:0004497">
    <property type="term" value="F:monooxygenase activity"/>
    <property type="evidence" value="ECO:0007669"/>
    <property type="project" value="UniProtKB-ARBA"/>
</dbReference>
<dbReference type="RefSeq" id="WP_089224543.1">
    <property type="nucleotide sequence ID" value="NZ_FZOF01000007.1"/>
</dbReference>
<dbReference type="Pfam" id="PF00355">
    <property type="entry name" value="Rieske"/>
    <property type="match status" value="1"/>
</dbReference>
<protein>
    <recommendedName>
        <fullName evidence="2">Cytochrome bc1 complex Rieske iron-sulfur subunit</fullName>
    </recommendedName>
    <alternativeName>
        <fullName evidence="8">Cytochrome bc1 reductase complex subunit QcrA</fullName>
    </alternativeName>
</protein>
<evidence type="ECO:0000256" key="8">
    <source>
        <dbReference type="ARBA" id="ARBA00029586"/>
    </source>
</evidence>
<feature type="compositionally biased region" description="Gly residues" evidence="10">
    <location>
        <begin position="51"/>
        <end position="65"/>
    </location>
</feature>
<evidence type="ECO:0000256" key="9">
    <source>
        <dbReference type="ARBA" id="ARBA00034078"/>
    </source>
</evidence>
<dbReference type="PRINTS" id="PR00162">
    <property type="entry name" value="RIESKE"/>
</dbReference>
<dbReference type="GO" id="GO:0016705">
    <property type="term" value="F:oxidoreductase activity, acting on paired donors, with incorporation or reduction of molecular oxygen"/>
    <property type="evidence" value="ECO:0007669"/>
    <property type="project" value="UniProtKB-ARBA"/>
</dbReference>
<reference evidence="12 13" key="1">
    <citation type="submission" date="2017-06" db="EMBL/GenBank/DDBJ databases">
        <authorList>
            <person name="Kim H.J."/>
            <person name="Triplett B.A."/>
        </authorList>
    </citation>
    <scope>NUCLEOTIDE SEQUENCE [LARGE SCALE GENOMIC DNA]</scope>
    <source>
        <strain evidence="12 13">CGMCC 4.1858</strain>
    </source>
</reference>
<organism evidence="12 13">
    <name type="scientific">Actinacidiphila glaucinigra</name>
    <dbReference type="NCBI Taxonomy" id="235986"/>
    <lineage>
        <taxon>Bacteria</taxon>
        <taxon>Bacillati</taxon>
        <taxon>Actinomycetota</taxon>
        <taxon>Actinomycetes</taxon>
        <taxon>Kitasatosporales</taxon>
        <taxon>Streptomycetaceae</taxon>
        <taxon>Actinacidiphila</taxon>
    </lineage>
</organism>
<keyword evidence="13" id="KW-1185">Reference proteome</keyword>
<evidence type="ECO:0000313" key="12">
    <source>
        <dbReference type="EMBL" id="SNS60528.1"/>
    </source>
</evidence>
<evidence type="ECO:0000256" key="3">
    <source>
        <dbReference type="ARBA" id="ARBA00022714"/>
    </source>
</evidence>
<dbReference type="PANTHER" id="PTHR10134">
    <property type="entry name" value="CYTOCHROME B-C1 COMPLEX SUBUNIT RIESKE, MITOCHONDRIAL"/>
    <property type="match status" value="1"/>
</dbReference>
<evidence type="ECO:0000256" key="7">
    <source>
        <dbReference type="ARBA" id="ARBA00023157"/>
    </source>
</evidence>
<keyword evidence="3" id="KW-0001">2Fe-2S</keyword>
<evidence type="ECO:0000259" key="11">
    <source>
        <dbReference type="PROSITE" id="PS51296"/>
    </source>
</evidence>
<keyword evidence="6" id="KW-0411">Iron-sulfur</keyword>
<keyword evidence="12" id="KW-0560">Oxidoreductase</keyword>
<sequence>MAETTGIAGAPTRRAVVAGVGAAGLAAALAACGDSNDSAGAYSPAAPPQGGDQGTGGSAPAGGGAEAALAKTSDIPVGGGKIFADKKVVVCQPEEGSFKAFSAICTHQGCAVNEIAGGTINCPCHGSKFSIKDGSVANGPATQPLPAANIKVEGDSVALA</sequence>
<dbReference type="InterPro" id="IPR036922">
    <property type="entry name" value="Rieske_2Fe-2S_sf"/>
</dbReference>
<dbReference type="GO" id="GO:0051537">
    <property type="term" value="F:2 iron, 2 sulfur cluster binding"/>
    <property type="evidence" value="ECO:0007669"/>
    <property type="project" value="UniProtKB-KW"/>
</dbReference>
<keyword evidence="5" id="KW-0408">Iron</keyword>
<accession>A0A239FVI0</accession>
<feature type="region of interest" description="Disordered" evidence="10">
    <location>
        <begin position="35"/>
        <end position="65"/>
    </location>
</feature>
<dbReference type="InterPro" id="IPR014349">
    <property type="entry name" value="Rieske_Fe-S_prot"/>
</dbReference>
<keyword evidence="7" id="KW-1015">Disulfide bond</keyword>